<dbReference type="GO" id="GO:0051603">
    <property type="term" value="P:proteolysis involved in protein catabolic process"/>
    <property type="evidence" value="ECO:0007669"/>
    <property type="project" value="TreeGrafter"/>
</dbReference>
<evidence type="ECO:0000256" key="4">
    <source>
        <dbReference type="ARBA" id="ARBA00022833"/>
    </source>
</evidence>
<dbReference type="InterPro" id="IPR051156">
    <property type="entry name" value="Mito/Outer_Membr_Metalloprot"/>
</dbReference>
<dbReference type="eggNOG" id="COG0501">
    <property type="taxonomic scope" value="Bacteria"/>
</dbReference>
<comment type="cofactor">
    <cofactor evidence="6">
        <name>Zn(2+)</name>
        <dbReference type="ChEBI" id="CHEBI:29105"/>
    </cofactor>
    <text evidence="6">Binds 1 zinc ion per subunit.</text>
</comment>
<keyword evidence="2" id="KW-0479">Metal-binding</keyword>
<evidence type="ECO:0000313" key="9">
    <source>
        <dbReference type="Proteomes" id="UP000001964"/>
    </source>
</evidence>
<dbReference type="GO" id="GO:0046872">
    <property type="term" value="F:metal ion binding"/>
    <property type="evidence" value="ECO:0007669"/>
    <property type="project" value="UniProtKB-KW"/>
</dbReference>
<reference evidence="8 9" key="1">
    <citation type="submission" date="2006-08" db="EMBL/GenBank/DDBJ databases">
        <title>Complete sequence of Maricaulis maris MCS10.</title>
        <authorList>
            <consortium name="US DOE Joint Genome Institute"/>
            <person name="Copeland A."/>
            <person name="Lucas S."/>
            <person name="Lapidus A."/>
            <person name="Barry K."/>
            <person name="Detter J.C."/>
            <person name="Glavina del Rio T."/>
            <person name="Hammon N."/>
            <person name="Israni S."/>
            <person name="Dalin E."/>
            <person name="Tice H."/>
            <person name="Pitluck S."/>
            <person name="Saunders E."/>
            <person name="Brettin T."/>
            <person name="Bruce D."/>
            <person name="Han C."/>
            <person name="Tapia R."/>
            <person name="Gilna P."/>
            <person name="Schmutz J."/>
            <person name="Larimer F."/>
            <person name="Land M."/>
            <person name="Hauser L."/>
            <person name="Kyrpides N."/>
            <person name="Mikhailova N."/>
            <person name="Viollier P."/>
            <person name="Stephens C."/>
            <person name="Richardson P."/>
        </authorList>
    </citation>
    <scope>NUCLEOTIDE SEQUENCE [LARGE SCALE GENOMIC DNA]</scope>
    <source>
        <strain evidence="8 9">MCS10</strain>
    </source>
</reference>
<keyword evidence="3 6" id="KW-0378">Hydrolase</keyword>
<comment type="similarity">
    <text evidence="6">Belongs to the peptidase M48 family.</text>
</comment>
<organism evidence="8 9">
    <name type="scientific">Maricaulis maris (strain MCS10)</name>
    <name type="common">Caulobacter maris</name>
    <dbReference type="NCBI Taxonomy" id="394221"/>
    <lineage>
        <taxon>Bacteria</taxon>
        <taxon>Pseudomonadati</taxon>
        <taxon>Pseudomonadota</taxon>
        <taxon>Alphaproteobacteria</taxon>
        <taxon>Maricaulales</taxon>
        <taxon>Maricaulaceae</taxon>
        <taxon>Maricaulis</taxon>
    </lineage>
</organism>
<dbReference type="Gene3D" id="3.30.2010.10">
    <property type="entry name" value="Metalloproteases ('zincins'), catalytic domain"/>
    <property type="match status" value="1"/>
</dbReference>
<dbReference type="Proteomes" id="UP000001964">
    <property type="component" value="Chromosome"/>
</dbReference>
<dbReference type="EMBL" id="CP000449">
    <property type="protein sequence ID" value="ABI66142.1"/>
    <property type="molecule type" value="Genomic_DNA"/>
</dbReference>
<dbReference type="GO" id="GO:0016020">
    <property type="term" value="C:membrane"/>
    <property type="evidence" value="ECO:0007669"/>
    <property type="project" value="TreeGrafter"/>
</dbReference>
<dbReference type="InterPro" id="IPR001915">
    <property type="entry name" value="Peptidase_M48"/>
</dbReference>
<dbReference type="GO" id="GO:0004222">
    <property type="term" value="F:metalloendopeptidase activity"/>
    <property type="evidence" value="ECO:0007669"/>
    <property type="project" value="InterPro"/>
</dbReference>
<gene>
    <name evidence="8" type="ordered locus">Mmar10_1850</name>
</gene>
<keyword evidence="9" id="KW-1185">Reference proteome</keyword>
<dbReference type="AlphaFoldDB" id="Q0ANJ5"/>
<feature type="domain" description="Peptidase M48" evidence="7">
    <location>
        <begin position="83"/>
        <end position="269"/>
    </location>
</feature>
<evidence type="ECO:0000256" key="3">
    <source>
        <dbReference type="ARBA" id="ARBA00022801"/>
    </source>
</evidence>
<dbReference type="Pfam" id="PF01435">
    <property type="entry name" value="Peptidase_M48"/>
    <property type="match status" value="1"/>
</dbReference>
<dbReference type="KEGG" id="mmr:Mmar10_1850"/>
<evidence type="ECO:0000259" key="7">
    <source>
        <dbReference type="Pfam" id="PF01435"/>
    </source>
</evidence>
<evidence type="ECO:0000256" key="5">
    <source>
        <dbReference type="ARBA" id="ARBA00023049"/>
    </source>
</evidence>
<dbReference type="HOGENOM" id="CLU_029002_5_0_5"/>
<keyword evidence="5 6" id="KW-0482">Metalloprotease</keyword>
<accession>Q0ANJ5</accession>
<dbReference type="PANTHER" id="PTHR22726">
    <property type="entry name" value="METALLOENDOPEPTIDASE OMA1"/>
    <property type="match status" value="1"/>
</dbReference>
<name>Q0ANJ5_MARMM</name>
<dbReference type="PANTHER" id="PTHR22726:SF24">
    <property type="entry name" value="M48 FAMILY METALLOPEPTIDASE"/>
    <property type="match status" value="1"/>
</dbReference>
<keyword evidence="4 6" id="KW-0862">Zinc</keyword>
<sequence>MIATSPKGGNVMSSKPPADLVRRREMIMGFAAGSVLPFIAGCADNAALGRSQLMLVSDNQLAQLSSQAWQDSLQRERVLRDPSYQRRLQRVGDRVVAASGQTHLDWEFVVFDSDTVNAWVLPNGKVGFYKGILDIMDTDDHVATVMGHEVGHVAGRHSAERASQQMAAQMGVNLLASAIGSSGADYAQYSDDIGAALGMGVTYGVILPYSREHEYEADRLGVDFMVGSGYDPRQAVDFWIGMAAMNDHHSAEFASTHPSDDNRVAAMRAHIQARGYTG</sequence>
<dbReference type="CDD" id="cd07331">
    <property type="entry name" value="M48C_Oma1_like"/>
    <property type="match status" value="1"/>
</dbReference>
<dbReference type="STRING" id="394221.Mmar10_1850"/>
<evidence type="ECO:0000256" key="6">
    <source>
        <dbReference type="RuleBase" id="RU003983"/>
    </source>
</evidence>
<proteinExistence type="inferred from homology"/>
<evidence type="ECO:0000256" key="2">
    <source>
        <dbReference type="ARBA" id="ARBA00022723"/>
    </source>
</evidence>
<keyword evidence="1 6" id="KW-0645">Protease</keyword>
<protein>
    <submittedName>
        <fullName evidence="8">Peptidase M48, Ste24p</fullName>
    </submittedName>
</protein>
<evidence type="ECO:0000313" key="8">
    <source>
        <dbReference type="EMBL" id="ABI66142.1"/>
    </source>
</evidence>
<evidence type="ECO:0000256" key="1">
    <source>
        <dbReference type="ARBA" id="ARBA00022670"/>
    </source>
</evidence>